<dbReference type="AlphaFoldDB" id="A0A3M7QDS5"/>
<feature type="compositionally biased region" description="Acidic residues" evidence="1">
    <location>
        <begin position="140"/>
        <end position="155"/>
    </location>
</feature>
<evidence type="ECO:0000313" key="3">
    <source>
        <dbReference type="Proteomes" id="UP000276133"/>
    </source>
</evidence>
<feature type="compositionally biased region" description="Basic residues" evidence="1">
    <location>
        <begin position="110"/>
        <end position="135"/>
    </location>
</feature>
<proteinExistence type="predicted"/>
<dbReference type="Proteomes" id="UP000276133">
    <property type="component" value="Unassembled WGS sequence"/>
</dbReference>
<feature type="compositionally biased region" description="Polar residues" evidence="1">
    <location>
        <begin position="65"/>
        <end position="80"/>
    </location>
</feature>
<feature type="non-terminal residue" evidence="2">
    <location>
        <position position="211"/>
    </location>
</feature>
<feature type="compositionally biased region" description="Low complexity" evidence="1">
    <location>
        <begin position="86"/>
        <end position="95"/>
    </location>
</feature>
<evidence type="ECO:0000313" key="2">
    <source>
        <dbReference type="EMBL" id="RNA09108.1"/>
    </source>
</evidence>
<organism evidence="2 3">
    <name type="scientific">Brachionus plicatilis</name>
    <name type="common">Marine rotifer</name>
    <name type="synonym">Brachionus muelleri</name>
    <dbReference type="NCBI Taxonomy" id="10195"/>
    <lineage>
        <taxon>Eukaryota</taxon>
        <taxon>Metazoa</taxon>
        <taxon>Spiralia</taxon>
        <taxon>Gnathifera</taxon>
        <taxon>Rotifera</taxon>
        <taxon>Eurotatoria</taxon>
        <taxon>Monogononta</taxon>
        <taxon>Pseudotrocha</taxon>
        <taxon>Ploima</taxon>
        <taxon>Brachionidae</taxon>
        <taxon>Brachionus</taxon>
    </lineage>
</organism>
<feature type="compositionally biased region" description="Basic and acidic residues" evidence="1">
    <location>
        <begin position="98"/>
        <end position="108"/>
    </location>
</feature>
<gene>
    <name evidence="2" type="ORF">BpHYR1_013712</name>
</gene>
<feature type="region of interest" description="Disordered" evidence="1">
    <location>
        <begin position="21"/>
        <end position="155"/>
    </location>
</feature>
<sequence>MPSVENSVNVEIKSFVSNDLEEKVDEDSVSLNQTPETISSHSSINIMVSSSSSCGNVGSSSSSSLGHQENNQLKEQTSPAVGSELSSSSRRSSISGDLDTKITRESKTGKSLRKPKRVNASKARKTRRLSRKKRELHNEDADDDESDNVFDESENDSALEKDIGAKSPKFNCLDLDLFDYLLKRNFLKSINHNQGNVKILNSTAKQRKLSL</sequence>
<name>A0A3M7QDS5_BRAPC</name>
<reference evidence="2 3" key="1">
    <citation type="journal article" date="2018" name="Sci. Rep.">
        <title>Genomic signatures of local adaptation to the degree of environmental predictability in rotifers.</title>
        <authorList>
            <person name="Franch-Gras L."/>
            <person name="Hahn C."/>
            <person name="Garcia-Roger E.M."/>
            <person name="Carmona M.J."/>
            <person name="Serra M."/>
            <person name="Gomez A."/>
        </authorList>
    </citation>
    <scope>NUCLEOTIDE SEQUENCE [LARGE SCALE GENOMIC DNA]</scope>
    <source>
        <strain evidence="2">HYR1</strain>
    </source>
</reference>
<evidence type="ECO:0000256" key="1">
    <source>
        <dbReference type="SAM" id="MobiDB-lite"/>
    </source>
</evidence>
<dbReference type="EMBL" id="REGN01006545">
    <property type="protein sequence ID" value="RNA09108.1"/>
    <property type="molecule type" value="Genomic_DNA"/>
</dbReference>
<feature type="compositionally biased region" description="Polar residues" evidence="1">
    <location>
        <begin position="29"/>
        <end position="38"/>
    </location>
</feature>
<comment type="caution">
    <text evidence="2">The sequence shown here is derived from an EMBL/GenBank/DDBJ whole genome shotgun (WGS) entry which is preliminary data.</text>
</comment>
<protein>
    <submittedName>
        <fullName evidence="2">Uncharacterized protein</fullName>
    </submittedName>
</protein>
<keyword evidence="3" id="KW-1185">Reference proteome</keyword>
<accession>A0A3M7QDS5</accession>
<feature type="compositionally biased region" description="Low complexity" evidence="1">
    <location>
        <begin position="39"/>
        <end position="64"/>
    </location>
</feature>